<dbReference type="PANTHER" id="PTHR11538:SF26">
    <property type="entry name" value="FERREDOXIN-FOLD ANTICODON-BINDING DOMAIN-CONTAINING PROTEIN 1"/>
    <property type="match status" value="1"/>
</dbReference>
<dbReference type="EMBL" id="ML178820">
    <property type="protein sequence ID" value="TFL03388.1"/>
    <property type="molecule type" value="Genomic_DNA"/>
</dbReference>
<proteinExistence type="predicted"/>
<feature type="compositionally biased region" description="Pro residues" evidence="1">
    <location>
        <begin position="295"/>
        <end position="308"/>
    </location>
</feature>
<gene>
    <name evidence="3" type="ORF">BDV98DRAFT_564141</name>
</gene>
<dbReference type="STRING" id="1884261.A0A5C3QPT5"/>
<dbReference type="OrthoDB" id="273345at2759"/>
<reference evidence="3 4" key="1">
    <citation type="journal article" date="2019" name="Nat. Ecol. Evol.">
        <title>Megaphylogeny resolves global patterns of mushroom evolution.</title>
        <authorList>
            <person name="Varga T."/>
            <person name="Krizsan K."/>
            <person name="Foldi C."/>
            <person name="Dima B."/>
            <person name="Sanchez-Garcia M."/>
            <person name="Sanchez-Ramirez S."/>
            <person name="Szollosi G.J."/>
            <person name="Szarkandi J.G."/>
            <person name="Papp V."/>
            <person name="Albert L."/>
            <person name="Andreopoulos W."/>
            <person name="Angelini C."/>
            <person name="Antonin V."/>
            <person name="Barry K.W."/>
            <person name="Bougher N.L."/>
            <person name="Buchanan P."/>
            <person name="Buyck B."/>
            <person name="Bense V."/>
            <person name="Catcheside P."/>
            <person name="Chovatia M."/>
            <person name="Cooper J."/>
            <person name="Damon W."/>
            <person name="Desjardin D."/>
            <person name="Finy P."/>
            <person name="Geml J."/>
            <person name="Haridas S."/>
            <person name="Hughes K."/>
            <person name="Justo A."/>
            <person name="Karasinski D."/>
            <person name="Kautmanova I."/>
            <person name="Kiss B."/>
            <person name="Kocsube S."/>
            <person name="Kotiranta H."/>
            <person name="LaButti K.M."/>
            <person name="Lechner B.E."/>
            <person name="Liimatainen K."/>
            <person name="Lipzen A."/>
            <person name="Lukacs Z."/>
            <person name="Mihaltcheva S."/>
            <person name="Morgado L.N."/>
            <person name="Niskanen T."/>
            <person name="Noordeloos M.E."/>
            <person name="Ohm R.A."/>
            <person name="Ortiz-Santana B."/>
            <person name="Ovrebo C."/>
            <person name="Racz N."/>
            <person name="Riley R."/>
            <person name="Savchenko A."/>
            <person name="Shiryaev A."/>
            <person name="Soop K."/>
            <person name="Spirin V."/>
            <person name="Szebenyi C."/>
            <person name="Tomsovsky M."/>
            <person name="Tulloss R.E."/>
            <person name="Uehling J."/>
            <person name="Grigoriev I.V."/>
            <person name="Vagvolgyi C."/>
            <person name="Papp T."/>
            <person name="Martin F.M."/>
            <person name="Miettinen O."/>
            <person name="Hibbett D.S."/>
            <person name="Nagy L.G."/>
        </authorList>
    </citation>
    <scope>NUCLEOTIDE SEQUENCE [LARGE SCALE GENOMIC DNA]</scope>
    <source>
        <strain evidence="3 4">CBS 309.79</strain>
    </source>
</reference>
<sequence length="363" mass="40224">MGKSSKKSSLKTTLLAQQSRLKGNQKAQQAAEQAAQHQKHKKNAGGARDKATLASSTAPKKPTQAKPRAPTVPLTPADRILLIGEGNFSFACALFRSPPASLKSLPPPNVTATAYDSEEECYSKYPDAYANVTFLREKCVEVVFGVDATRMEERGQPLGVWKGKGKATRKWDKIVWNFPHAGKGITDQDRNVLSNQRLILDFLRSSSSVLEKGPIPVAMAPRVRKKKGDEEVEAEEDDEDDDMAEPPLDELDEDAPPEPIMSALTTAPKTRGTVLITLRNQIPYTTWNVPRLAKHPPPPPPSTSIKPTPPYVLLRSFAFHRDMWEGYEHRMTKGERKGGLGKTGAGGEDRTWEFYLKDRPEDE</sequence>
<dbReference type="AlphaFoldDB" id="A0A5C3QPT5"/>
<feature type="region of interest" description="Disordered" evidence="1">
    <location>
        <begin position="334"/>
        <end position="363"/>
    </location>
</feature>
<organism evidence="3 4">
    <name type="scientific">Pterulicium gracile</name>
    <dbReference type="NCBI Taxonomy" id="1884261"/>
    <lineage>
        <taxon>Eukaryota</taxon>
        <taxon>Fungi</taxon>
        <taxon>Dikarya</taxon>
        <taxon>Basidiomycota</taxon>
        <taxon>Agaricomycotina</taxon>
        <taxon>Agaricomycetes</taxon>
        <taxon>Agaricomycetidae</taxon>
        <taxon>Agaricales</taxon>
        <taxon>Pleurotineae</taxon>
        <taxon>Pterulaceae</taxon>
        <taxon>Pterulicium</taxon>
    </lineage>
</organism>
<evidence type="ECO:0000313" key="3">
    <source>
        <dbReference type="EMBL" id="TFL03388.1"/>
    </source>
</evidence>
<dbReference type="InterPro" id="IPR019446">
    <property type="entry name" value="BMT5-like"/>
</dbReference>
<feature type="region of interest" description="Disordered" evidence="1">
    <location>
        <begin position="221"/>
        <end position="258"/>
    </location>
</feature>
<dbReference type="GO" id="GO:0070042">
    <property type="term" value="F:rRNA (uridine-N3-)-methyltransferase activity"/>
    <property type="evidence" value="ECO:0007669"/>
    <property type="project" value="InterPro"/>
</dbReference>
<dbReference type="GO" id="GO:0005737">
    <property type="term" value="C:cytoplasm"/>
    <property type="evidence" value="ECO:0007669"/>
    <property type="project" value="TreeGrafter"/>
</dbReference>
<protein>
    <recommendedName>
        <fullName evidence="2">25S rRNA (uridine-N(3))-methyltransferase BMT5-like domain-containing protein</fullName>
    </recommendedName>
</protein>
<feature type="compositionally biased region" description="Basic and acidic residues" evidence="1">
    <location>
        <begin position="347"/>
        <end position="363"/>
    </location>
</feature>
<evidence type="ECO:0000259" key="2">
    <source>
        <dbReference type="Pfam" id="PF10354"/>
    </source>
</evidence>
<keyword evidence="4" id="KW-1185">Reference proteome</keyword>
<feature type="region of interest" description="Disordered" evidence="1">
    <location>
        <begin position="1"/>
        <end position="72"/>
    </location>
</feature>
<dbReference type="Proteomes" id="UP000305067">
    <property type="component" value="Unassembled WGS sequence"/>
</dbReference>
<dbReference type="GO" id="GO:0070475">
    <property type="term" value="P:rRNA base methylation"/>
    <property type="evidence" value="ECO:0007669"/>
    <property type="project" value="InterPro"/>
</dbReference>
<feature type="domain" description="25S rRNA (uridine-N(3))-methyltransferase BMT5-like" evidence="2">
    <location>
        <begin position="81"/>
        <end position="330"/>
    </location>
</feature>
<dbReference type="PANTHER" id="PTHR11538">
    <property type="entry name" value="PHENYLALANYL-TRNA SYNTHETASE"/>
    <property type="match status" value="1"/>
</dbReference>
<feature type="compositionally biased region" description="Acidic residues" evidence="1">
    <location>
        <begin position="230"/>
        <end position="256"/>
    </location>
</feature>
<dbReference type="Pfam" id="PF10354">
    <property type="entry name" value="BMT5-like"/>
    <property type="match status" value="1"/>
</dbReference>
<name>A0A5C3QPT5_9AGAR</name>
<feature type="compositionally biased region" description="Low complexity" evidence="1">
    <location>
        <begin position="22"/>
        <end position="36"/>
    </location>
</feature>
<feature type="region of interest" description="Disordered" evidence="1">
    <location>
        <begin position="289"/>
        <end position="308"/>
    </location>
</feature>
<accession>A0A5C3QPT5</accession>
<evidence type="ECO:0000256" key="1">
    <source>
        <dbReference type="SAM" id="MobiDB-lite"/>
    </source>
</evidence>
<evidence type="ECO:0000313" key="4">
    <source>
        <dbReference type="Proteomes" id="UP000305067"/>
    </source>
</evidence>